<gene>
    <name evidence="3" type="ORF">ARHIZOSPH14_03540</name>
</gene>
<evidence type="ECO:0000256" key="1">
    <source>
        <dbReference type="SAM" id="Phobius"/>
    </source>
</evidence>
<dbReference type="PANTHER" id="PTHR34473">
    <property type="entry name" value="UPF0699 TRANSMEMBRANE PROTEIN YDBS"/>
    <property type="match status" value="1"/>
</dbReference>
<organism evidence="3 4">
    <name type="scientific">Agromyces rhizosphaerae</name>
    <dbReference type="NCBI Taxonomy" id="88374"/>
    <lineage>
        <taxon>Bacteria</taxon>
        <taxon>Bacillati</taxon>
        <taxon>Actinomycetota</taxon>
        <taxon>Actinomycetes</taxon>
        <taxon>Micrococcales</taxon>
        <taxon>Microbacteriaceae</taxon>
        <taxon>Agromyces</taxon>
    </lineage>
</organism>
<protein>
    <recommendedName>
        <fullName evidence="2">YdbS-like PH domain-containing protein</fullName>
    </recommendedName>
</protein>
<reference evidence="3" key="1">
    <citation type="submission" date="2022-12" db="EMBL/GenBank/DDBJ databases">
        <title>Reference genome sequencing for broad-spectrum identification of bacterial and archaeal isolates by mass spectrometry.</title>
        <authorList>
            <person name="Sekiguchi Y."/>
            <person name="Tourlousse D.M."/>
        </authorList>
    </citation>
    <scope>NUCLEOTIDE SEQUENCE</scope>
    <source>
        <strain evidence="3">14</strain>
    </source>
</reference>
<dbReference type="EMBL" id="BSDP01000001">
    <property type="protein sequence ID" value="GLI26112.1"/>
    <property type="molecule type" value="Genomic_DNA"/>
</dbReference>
<sequence>MTGPMQSGAPAEPPPERVVARVRRHARVLTVPVLVLLAVCAATGFAVGNLPETWMEFALVGLGALVVLVFTVLPYLSWLTRRYTITTRRLILRGGLFVAVRQELLHSRGYDVTVRRNWLQSVFGSGDVRINTGHDKPVVLVDVPNPNLVQRVLHDLQEQTNTLVAERRRFEQSAAPDGAAAWGGR</sequence>
<keyword evidence="1" id="KW-0812">Transmembrane</keyword>
<feature type="transmembrane region" description="Helical" evidence="1">
    <location>
        <begin position="54"/>
        <end position="79"/>
    </location>
</feature>
<comment type="caution">
    <text evidence="3">The sequence shown here is derived from an EMBL/GenBank/DDBJ whole genome shotgun (WGS) entry which is preliminary data.</text>
</comment>
<name>A0A9W6CTL6_9MICO</name>
<evidence type="ECO:0000313" key="3">
    <source>
        <dbReference type="EMBL" id="GLI26112.1"/>
    </source>
</evidence>
<dbReference type="Proteomes" id="UP001144396">
    <property type="component" value="Unassembled WGS sequence"/>
</dbReference>
<keyword evidence="1" id="KW-1133">Transmembrane helix</keyword>
<keyword evidence="4" id="KW-1185">Reference proteome</keyword>
<dbReference type="InterPro" id="IPR005182">
    <property type="entry name" value="YdbS-like_PH"/>
</dbReference>
<dbReference type="PANTHER" id="PTHR34473:SF2">
    <property type="entry name" value="UPF0699 TRANSMEMBRANE PROTEIN YDBT"/>
    <property type="match status" value="1"/>
</dbReference>
<dbReference type="AlphaFoldDB" id="A0A9W6CTL6"/>
<evidence type="ECO:0000259" key="2">
    <source>
        <dbReference type="Pfam" id="PF03703"/>
    </source>
</evidence>
<accession>A0A9W6CTL6</accession>
<feature type="transmembrane region" description="Helical" evidence="1">
    <location>
        <begin position="28"/>
        <end position="48"/>
    </location>
</feature>
<keyword evidence="1" id="KW-0472">Membrane</keyword>
<feature type="domain" description="YdbS-like PH" evidence="2">
    <location>
        <begin position="78"/>
        <end position="150"/>
    </location>
</feature>
<evidence type="ECO:0000313" key="4">
    <source>
        <dbReference type="Proteomes" id="UP001144396"/>
    </source>
</evidence>
<proteinExistence type="predicted"/>
<dbReference type="Pfam" id="PF03703">
    <property type="entry name" value="bPH_2"/>
    <property type="match status" value="1"/>
</dbReference>